<feature type="transmembrane region" description="Helical" evidence="1">
    <location>
        <begin position="349"/>
        <end position="367"/>
    </location>
</feature>
<protein>
    <submittedName>
        <fullName evidence="2">Membrane protein</fullName>
    </submittedName>
</protein>
<sequence>MELKHLRFVAKYRSPWQVFDLSQLVVRPCYWALFKIYTVLVFPLAITLYFLLPTEYASIILWWLKPVFERPLLHYLSQYSFGIHPSLSDCLKSLKHLRIKSILLMLTVHRLSPNRAFLAAVDQLERQDGQKAKQRKDVLTARTHTKQTWWTLFCLHIEMLIVSVLFVALYSLIPQGVHIDTEFLYENVNTALVQSLYFLFYVFAISLVAPYFTTGGFLMYLNSRIQLEAWDIELTFKKIVSKFSSLLIVILFSSIVFLPSKQSIAAKDDSTPLANQETTQPLTAADATYTTQLRQIVQDTYEEHAIIEKTIAWEPVTKQSDSDNDLPQWVKDLIALFGNSKEMSSSTSLIIWCLIGLIVAWFIWLLVRKQNIWFKHTAHKSERKPTPQEFPSFFREISQQDWPDDLLAAAHDALNKHEVRLSVAFILKHMLMRADQYLPVKLHKSMTEIECERAVLLAAPEHLHTIFRTVFRTWIRIAWAHKNVEHTQVFDVLEDVKKITWEKSNAIS</sequence>
<name>A0AA37SY32_9ALTE</name>
<dbReference type="AlphaFoldDB" id="A0AA37SY32"/>
<gene>
    <name evidence="2" type="ORF">GCM10007852_29050</name>
</gene>
<dbReference type="RefSeq" id="WP_284218357.1">
    <property type="nucleotide sequence ID" value="NZ_BSOT01000007.1"/>
</dbReference>
<accession>A0AA37SY32</accession>
<keyword evidence="3" id="KW-1185">Reference proteome</keyword>
<feature type="transmembrane region" description="Helical" evidence="1">
    <location>
        <begin position="239"/>
        <end position="258"/>
    </location>
</feature>
<keyword evidence="1" id="KW-0472">Membrane</keyword>
<proteinExistence type="predicted"/>
<dbReference type="EMBL" id="BSOT01000007">
    <property type="protein sequence ID" value="GLR71997.1"/>
    <property type="molecule type" value="Genomic_DNA"/>
</dbReference>
<evidence type="ECO:0000313" key="3">
    <source>
        <dbReference type="Proteomes" id="UP001156601"/>
    </source>
</evidence>
<comment type="caution">
    <text evidence="2">The sequence shown here is derived from an EMBL/GenBank/DDBJ whole genome shotgun (WGS) entry which is preliminary data.</text>
</comment>
<reference evidence="2" key="2">
    <citation type="submission" date="2023-01" db="EMBL/GenBank/DDBJ databases">
        <title>Draft genome sequence of Agaribacter marinus strain NBRC 110023.</title>
        <authorList>
            <person name="Sun Q."/>
            <person name="Mori K."/>
        </authorList>
    </citation>
    <scope>NUCLEOTIDE SEQUENCE</scope>
    <source>
        <strain evidence="2">NBRC 110023</strain>
    </source>
</reference>
<reference evidence="2" key="1">
    <citation type="journal article" date="2014" name="Int. J. Syst. Evol. Microbiol.">
        <title>Complete genome sequence of Corynebacterium casei LMG S-19264T (=DSM 44701T), isolated from a smear-ripened cheese.</title>
        <authorList>
            <consortium name="US DOE Joint Genome Institute (JGI-PGF)"/>
            <person name="Walter F."/>
            <person name="Albersmeier A."/>
            <person name="Kalinowski J."/>
            <person name="Ruckert C."/>
        </authorList>
    </citation>
    <scope>NUCLEOTIDE SEQUENCE</scope>
    <source>
        <strain evidence="2">NBRC 110023</strain>
    </source>
</reference>
<feature type="transmembrane region" description="Helical" evidence="1">
    <location>
        <begin position="30"/>
        <end position="52"/>
    </location>
</feature>
<keyword evidence="1" id="KW-1133">Transmembrane helix</keyword>
<evidence type="ECO:0000256" key="1">
    <source>
        <dbReference type="SAM" id="Phobius"/>
    </source>
</evidence>
<keyword evidence="1" id="KW-0812">Transmembrane</keyword>
<feature type="transmembrane region" description="Helical" evidence="1">
    <location>
        <begin position="149"/>
        <end position="173"/>
    </location>
</feature>
<feature type="transmembrane region" description="Helical" evidence="1">
    <location>
        <begin position="193"/>
        <end position="218"/>
    </location>
</feature>
<evidence type="ECO:0000313" key="2">
    <source>
        <dbReference type="EMBL" id="GLR71997.1"/>
    </source>
</evidence>
<dbReference type="Proteomes" id="UP001156601">
    <property type="component" value="Unassembled WGS sequence"/>
</dbReference>
<organism evidence="2 3">
    <name type="scientific">Agaribacter marinus</name>
    <dbReference type="NCBI Taxonomy" id="1431249"/>
    <lineage>
        <taxon>Bacteria</taxon>
        <taxon>Pseudomonadati</taxon>
        <taxon>Pseudomonadota</taxon>
        <taxon>Gammaproteobacteria</taxon>
        <taxon>Alteromonadales</taxon>
        <taxon>Alteromonadaceae</taxon>
        <taxon>Agaribacter</taxon>
    </lineage>
</organism>